<evidence type="ECO:0000313" key="3">
    <source>
        <dbReference type="EMBL" id="KAK4466640.1"/>
    </source>
</evidence>
<reference evidence="3" key="2">
    <citation type="submission" date="2023-06" db="EMBL/GenBank/DDBJ databases">
        <authorList>
            <consortium name="Lawrence Berkeley National Laboratory"/>
            <person name="Mondo S.J."/>
            <person name="Hensen N."/>
            <person name="Bonometti L."/>
            <person name="Westerberg I."/>
            <person name="Brannstrom I.O."/>
            <person name="Guillou S."/>
            <person name="Cros-Aarteil S."/>
            <person name="Calhoun S."/>
            <person name="Haridas S."/>
            <person name="Kuo A."/>
            <person name="Pangilinan J."/>
            <person name="Riley R."/>
            <person name="Labutti K."/>
            <person name="Andreopoulos B."/>
            <person name="Lipzen A."/>
            <person name="Chen C."/>
            <person name="Yanf M."/>
            <person name="Daum C."/>
            <person name="Ng V."/>
            <person name="Clum A."/>
            <person name="Steindorff A."/>
            <person name="Ohm R."/>
            <person name="Martin F."/>
            <person name="Silar P."/>
            <person name="Natvig D."/>
            <person name="Lalanne C."/>
            <person name="Gautier V."/>
            <person name="Ament-Velasquez S.L."/>
            <person name="Kruys A."/>
            <person name="Hutchinson M.I."/>
            <person name="Powell A.J."/>
            <person name="Barry K."/>
            <person name="Miller A.N."/>
            <person name="Grigoriev I.V."/>
            <person name="Debuchy R."/>
            <person name="Gladieux P."/>
            <person name="Thoren M.H."/>
            <person name="Johannesson H."/>
        </authorList>
    </citation>
    <scope>NUCLEOTIDE SEQUENCE</scope>
    <source>
        <strain evidence="3">PSN324</strain>
    </source>
</reference>
<proteinExistence type="predicted"/>
<keyword evidence="4" id="KW-1185">Reference proteome</keyword>
<name>A0AAV9I498_9PEZI</name>
<evidence type="ECO:0000256" key="1">
    <source>
        <dbReference type="SAM" id="Coils"/>
    </source>
</evidence>
<dbReference type="AlphaFoldDB" id="A0AAV9I498"/>
<dbReference type="EMBL" id="MU864930">
    <property type="protein sequence ID" value="KAK4466640.1"/>
    <property type="molecule type" value="Genomic_DNA"/>
</dbReference>
<gene>
    <name evidence="3" type="ORF">QBC42DRAFT_293148</name>
</gene>
<comment type="caution">
    <text evidence="3">The sequence shown here is derived from an EMBL/GenBank/DDBJ whole genome shotgun (WGS) entry which is preliminary data.</text>
</comment>
<keyword evidence="1" id="KW-0175">Coiled coil</keyword>
<reference evidence="3" key="1">
    <citation type="journal article" date="2023" name="Mol. Phylogenet. Evol.">
        <title>Genome-scale phylogeny and comparative genomics of the fungal order Sordariales.</title>
        <authorList>
            <person name="Hensen N."/>
            <person name="Bonometti L."/>
            <person name="Westerberg I."/>
            <person name="Brannstrom I.O."/>
            <person name="Guillou S."/>
            <person name="Cros-Aarteil S."/>
            <person name="Calhoun S."/>
            <person name="Haridas S."/>
            <person name="Kuo A."/>
            <person name="Mondo S."/>
            <person name="Pangilinan J."/>
            <person name="Riley R."/>
            <person name="LaButti K."/>
            <person name="Andreopoulos B."/>
            <person name="Lipzen A."/>
            <person name="Chen C."/>
            <person name="Yan M."/>
            <person name="Daum C."/>
            <person name="Ng V."/>
            <person name="Clum A."/>
            <person name="Steindorff A."/>
            <person name="Ohm R.A."/>
            <person name="Martin F."/>
            <person name="Silar P."/>
            <person name="Natvig D.O."/>
            <person name="Lalanne C."/>
            <person name="Gautier V."/>
            <person name="Ament-Velasquez S.L."/>
            <person name="Kruys A."/>
            <person name="Hutchinson M.I."/>
            <person name="Powell A.J."/>
            <person name="Barry K."/>
            <person name="Miller A.N."/>
            <person name="Grigoriev I.V."/>
            <person name="Debuchy R."/>
            <person name="Gladieux P."/>
            <person name="Hiltunen Thoren M."/>
            <person name="Johannesson H."/>
        </authorList>
    </citation>
    <scope>NUCLEOTIDE SEQUENCE</scope>
    <source>
        <strain evidence="3">PSN324</strain>
    </source>
</reference>
<sequence>MSELPTQPGSGSDKPSSTQSQRPPASDSPSISAKKDIMLALDKVVNLTQVVQSTVTAASPCRWKNMEAIVRTTNDGLASMQLEISGADAKADGIQDRLWADERQGILAKVAEVRKAAAELEAELAGLRKSLLGWTEVDEACIRACKNALKLEGQLFEIRRKIYKSKNRLHDEIIKERMQERQQGMQEREQRRQEKQRKLQEMEQRRQERWQKMDKKQRERWQEIRRKLEQERQERRQRILIEMEQKRQKRRQETKQAVEEKIQKWKQVRNWRRKTREAISRRHEGIVRRRNVF</sequence>
<protein>
    <submittedName>
        <fullName evidence="3">Uncharacterized protein</fullName>
    </submittedName>
</protein>
<feature type="coiled-coil region" evidence="1">
    <location>
        <begin position="103"/>
        <end position="130"/>
    </location>
</feature>
<feature type="region of interest" description="Disordered" evidence="2">
    <location>
        <begin position="179"/>
        <end position="212"/>
    </location>
</feature>
<evidence type="ECO:0000256" key="2">
    <source>
        <dbReference type="SAM" id="MobiDB-lite"/>
    </source>
</evidence>
<feature type="region of interest" description="Disordered" evidence="2">
    <location>
        <begin position="1"/>
        <end position="31"/>
    </location>
</feature>
<dbReference type="Proteomes" id="UP001321749">
    <property type="component" value="Unassembled WGS sequence"/>
</dbReference>
<evidence type="ECO:0000313" key="4">
    <source>
        <dbReference type="Proteomes" id="UP001321749"/>
    </source>
</evidence>
<accession>A0AAV9I498</accession>
<organism evidence="3 4">
    <name type="scientific">Cladorrhinum samala</name>
    <dbReference type="NCBI Taxonomy" id="585594"/>
    <lineage>
        <taxon>Eukaryota</taxon>
        <taxon>Fungi</taxon>
        <taxon>Dikarya</taxon>
        <taxon>Ascomycota</taxon>
        <taxon>Pezizomycotina</taxon>
        <taxon>Sordariomycetes</taxon>
        <taxon>Sordariomycetidae</taxon>
        <taxon>Sordariales</taxon>
        <taxon>Podosporaceae</taxon>
        <taxon>Cladorrhinum</taxon>
    </lineage>
</organism>